<gene>
    <name evidence="2" type="ordered locus">MSMEI_2832</name>
</gene>
<protein>
    <submittedName>
        <fullName evidence="2">Uncharacterized protein</fullName>
    </submittedName>
</protein>
<evidence type="ECO:0000313" key="3">
    <source>
        <dbReference type="Proteomes" id="UP000006158"/>
    </source>
</evidence>
<dbReference type="EMBL" id="CP001663">
    <property type="protein sequence ID" value="AFP39296.1"/>
    <property type="molecule type" value="Genomic_DNA"/>
</dbReference>
<feature type="compositionally biased region" description="Basic residues" evidence="1">
    <location>
        <begin position="56"/>
        <end position="65"/>
    </location>
</feature>
<proteinExistence type="predicted"/>
<organism evidence="2 3">
    <name type="scientific">Mycolicibacterium smegmatis (strain ATCC 700084 / mc(2)155)</name>
    <name type="common">Mycobacterium smegmatis</name>
    <dbReference type="NCBI Taxonomy" id="246196"/>
    <lineage>
        <taxon>Bacteria</taxon>
        <taxon>Bacillati</taxon>
        <taxon>Actinomycetota</taxon>
        <taxon>Actinomycetes</taxon>
        <taxon>Mycobacteriales</taxon>
        <taxon>Mycobacteriaceae</taxon>
        <taxon>Mycolicibacterium</taxon>
    </lineage>
</organism>
<accession>I7G7S1</accession>
<evidence type="ECO:0000256" key="1">
    <source>
        <dbReference type="SAM" id="MobiDB-lite"/>
    </source>
</evidence>
<reference evidence="2 3" key="1">
    <citation type="journal article" date="2007" name="Genome Biol.">
        <title>Interrupted coding sequences in Mycobacterium smegmatis: authentic mutations or sequencing errors?</title>
        <authorList>
            <person name="Deshayes C."/>
            <person name="Perrodou E."/>
            <person name="Gallien S."/>
            <person name="Euphrasie D."/>
            <person name="Schaeffer C."/>
            <person name="Van-Dorsselaer A."/>
            <person name="Poch O."/>
            <person name="Lecompte O."/>
            <person name="Reyrat J.M."/>
        </authorList>
    </citation>
    <scope>NUCLEOTIDE SEQUENCE [LARGE SCALE GENOMIC DNA]</scope>
    <source>
        <strain evidence="3">ATCC 700084 / mc(2)155</strain>
    </source>
</reference>
<dbReference type="Proteomes" id="UP000006158">
    <property type="component" value="Chromosome"/>
</dbReference>
<feature type="region of interest" description="Disordered" evidence="1">
    <location>
        <begin position="20"/>
        <end position="65"/>
    </location>
</feature>
<dbReference type="AlphaFoldDB" id="I7G7S1"/>
<name>I7G7S1_MYCS2</name>
<sequence>MRAPIAATVDSATEAALASRHTVVLPSSKSGLNRRENDDHTNELEQHPDRRAVVAGRRRRLPHLA</sequence>
<evidence type="ECO:0000313" key="2">
    <source>
        <dbReference type="EMBL" id="AFP39296.1"/>
    </source>
</evidence>
<dbReference type="KEGG" id="msg:MSMEI_2832"/>
<feature type="compositionally biased region" description="Basic and acidic residues" evidence="1">
    <location>
        <begin position="33"/>
        <end position="52"/>
    </location>
</feature>
<reference evidence="2 3" key="2">
    <citation type="journal article" date="2009" name="Genome Res.">
        <title>Ortho-proteogenomics: multiple proteomes investigation through orthology and a new MS-based protocol.</title>
        <authorList>
            <person name="Gallien S."/>
            <person name="Perrodou E."/>
            <person name="Carapito C."/>
            <person name="Deshayes C."/>
            <person name="Reyrat J.M."/>
            <person name="Van Dorsselaer A."/>
            <person name="Poch O."/>
            <person name="Schaeffer C."/>
            <person name="Lecompte O."/>
        </authorList>
    </citation>
    <scope>NUCLEOTIDE SEQUENCE [LARGE SCALE GENOMIC DNA]</scope>
    <source>
        <strain evidence="3">ATCC 700084 / mc(2)155</strain>
    </source>
</reference>